<evidence type="ECO:0000313" key="1">
    <source>
        <dbReference type="EMBL" id="ADI15338.1"/>
    </source>
</evidence>
<proteinExistence type="predicted"/>
<dbReference type="AlphaFoldDB" id="D7CS10"/>
<dbReference type="RefSeq" id="WP_013178701.1">
    <property type="nucleotide sequence ID" value="NC_014221.1"/>
</dbReference>
<gene>
    <name evidence="1" type="ordered locus">Trad_2227</name>
</gene>
<protein>
    <submittedName>
        <fullName evidence="1">Uncharacterized protein</fullName>
    </submittedName>
</protein>
<dbReference type="Proteomes" id="UP000000379">
    <property type="component" value="Chromosome"/>
</dbReference>
<dbReference type="EMBL" id="CP002049">
    <property type="protein sequence ID" value="ADI15338.1"/>
    <property type="molecule type" value="Genomic_DNA"/>
</dbReference>
<organism evidence="1 2">
    <name type="scientific">Truepera radiovictrix (strain DSM 17093 / CIP 108686 / LMG 22925 / RQ-24)</name>
    <dbReference type="NCBI Taxonomy" id="649638"/>
    <lineage>
        <taxon>Bacteria</taxon>
        <taxon>Thermotogati</taxon>
        <taxon>Deinococcota</taxon>
        <taxon>Deinococci</taxon>
        <taxon>Trueperales</taxon>
        <taxon>Trueperaceae</taxon>
        <taxon>Truepera</taxon>
    </lineage>
</organism>
<evidence type="ECO:0000313" key="2">
    <source>
        <dbReference type="Proteomes" id="UP000000379"/>
    </source>
</evidence>
<sequence length="89" mass="9673">MARALEDVRRQLGALKGDAQRLLQGVPEQGLWHPPPEGGHLAHLNVTGRRYAASCARRSPRRSERGCAAPGRFATGCWAALSSARSSRR</sequence>
<dbReference type="HOGENOM" id="CLU_2453748_0_0_0"/>
<keyword evidence="2" id="KW-1185">Reference proteome</keyword>
<dbReference type="KEGG" id="tra:Trad_2227"/>
<reference evidence="2" key="1">
    <citation type="submission" date="2010-05" db="EMBL/GenBank/DDBJ databases">
        <title>The complete genome of Truepera radiovictris DSM 17093.</title>
        <authorList>
            <consortium name="US DOE Joint Genome Institute (JGI-PGF)"/>
            <person name="Lucas S."/>
            <person name="Copeland A."/>
            <person name="Lapidus A."/>
            <person name="Glavina del Rio T."/>
            <person name="Dalin E."/>
            <person name="Tice H."/>
            <person name="Bruce D."/>
            <person name="Goodwin L."/>
            <person name="Pitluck S."/>
            <person name="Kyrpides N."/>
            <person name="Mavromatis K."/>
            <person name="Ovchinnikova G."/>
            <person name="Munk A.C."/>
            <person name="Detter J.C."/>
            <person name="Han C."/>
            <person name="Tapia R."/>
            <person name="Land M."/>
            <person name="Hauser L."/>
            <person name="Markowitz V."/>
            <person name="Cheng J.-F."/>
            <person name="Hugenholtz P."/>
            <person name="Woyke T."/>
            <person name="Wu D."/>
            <person name="Tindall B."/>
            <person name="Pomrenke H.G."/>
            <person name="Brambilla E."/>
            <person name="Klenk H.-P."/>
            <person name="Eisen J.A."/>
        </authorList>
    </citation>
    <scope>NUCLEOTIDE SEQUENCE [LARGE SCALE GENOMIC DNA]</scope>
    <source>
        <strain evidence="2">DSM 17093 / CIP 108686 / LMG 22925 / RQ-24</strain>
    </source>
</reference>
<accession>D7CS10</accession>
<reference evidence="1 2" key="2">
    <citation type="journal article" date="2011" name="Stand. Genomic Sci.">
        <title>Complete genome sequence of Truepera radiovictrix type strain (RQ-24).</title>
        <authorList>
            <person name="Ivanova N."/>
            <person name="Rohde C."/>
            <person name="Munk C."/>
            <person name="Nolan M."/>
            <person name="Lucas S."/>
            <person name="Del Rio T.G."/>
            <person name="Tice H."/>
            <person name="Deshpande S."/>
            <person name="Cheng J.F."/>
            <person name="Tapia R."/>
            <person name="Han C."/>
            <person name="Goodwin L."/>
            <person name="Pitluck S."/>
            <person name="Liolios K."/>
            <person name="Mavromatis K."/>
            <person name="Mikhailova N."/>
            <person name="Pati A."/>
            <person name="Chen A."/>
            <person name="Palaniappan K."/>
            <person name="Land M."/>
            <person name="Hauser L."/>
            <person name="Chang Y.J."/>
            <person name="Jeffries C.D."/>
            <person name="Brambilla E."/>
            <person name="Rohde M."/>
            <person name="Goker M."/>
            <person name="Tindall B.J."/>
            <person name="Woyke T."/>
            <person name="Bristow J."/>
            <person name="Eisen J.A."/>
            <person name="Markowitz V."/>
            <person name="Hugenholtz P."/>
            <person name="Kyrpides N.C."/>
            <person name="Klenk H.P."/>
            <person name="Lapidus A."/>
        </authorList>
    </citation>
    <scope>NUCLEOTIDE SEQUENCE [LARGE SCALE GENOMIC DNA]</scope>
    <source>
        <strain evidence="2">DSM 17093 / CIP 108686 / LMG 22925 / RQ-24</strain>
    </source>
</reference>
<name>D7CS10_TRURR</name>